<evidence type="ECO:0000256" key="6">
    <source>
        <dbReference type="SAM" id="SignalP"/>
    </source>
</evidence>
<dbReference type="SUPFAM" id="SSF50324">
    <property type="entry name" value="Inorganic pyrophosphatase"/>
    <property type="match status" value="1"/>
</dbReference>
<dbReference type="PROSITE" id="PS51257">
    <property type="entry name" value="PROKAR_LIPOPROTEIN"/>
    <property type="match status" value="1"/>
</dbReference>
<organism evidence="7 8">
    <name type="scientific">Posidoniimonas polymericola</name>
    <dbReference type="NCBI Taxonomy" id="2528002"/>
    <lineage>
        <taxon>Bacteria</taxon>
        <taxon>Pseudomonadati</taxon>
        <taxon>Planctomycetota</taxon>
        <taxon>Planctomycetia</taxon>
        <taxon>Pirellulales</taxon>
        <taxon>Lacipirellulaceae</taxon>
        <taxon>Posidoniimonas</taxon>
    </lineage>
</organism>
<keyword evidence="3" id="KW-0479">Metal-binding</keyword>
<evidence type="ECO:0000256" key="1">
    <source>
        <dbReference type="ARBA" id="ARBA00001946"/>
    </source>
</evidence>
<protein>
    <recommendedName>
        <fullName evidence="2">inorganic diphosphatase</fullName>
        <ecNumber evidence="2">3.6.1.1</ecNumber>
    </recommendedName>
</protein>
<dbReference type="AlphaFoldDB" id="A0A5C5ZFY4"/>
<dbReference type="Gene3D" id="3.90.80.10">
    <property type="entry name" value="Inorganic pyrophosphatase"/>
    <property type="match status" value="1"/>
</dbReference>
<dbReference type="EC" id="3.6.1.1" evidence="2"/>
<evidence type="ECO:0000256" key="5">
    <source>
        <dbReference type="ARBA" id="ARBA00022842"/>
    </source>
</evidence>
<dbReference type="GO" id="GO:0000287">
    <property type="term" value="F:magnesium ion binding"/>
    <property type="evidence" value="ECO:0007669"/>
    <property type="project" value="InterPro"/>
</dbReference>
<evidence type="ECO:0000256" key="4">
    <source>
        <dbReference type="ARBA" id="ARBA00022801"/>
    </source>
</evidence>
<sequence length="215" mass="22968" precursor="true">MNHLRLATNVLLACAVAACACTPASPVAVKHLVHDYPAEDVSGLVNVVVEIPAGTNQKWETDKQSGRLVWDTKDGVPRVVAYLPYPGNYGMIPRTLLPKSLGGDGDPLDVLVLGPAVPRGSVVQARVIGVLRMLDSGEQDDKLIAVAPESALGGVKSLEELQRDFPAAAEIVELWFTHYKGPGEMQSQGYAEADEARRILKTAIAAYQDDAATLD</sequence>
<keyword evidence="4 7" id="KW-0378">Hydrolase</keyword>
<reference evidence="7 8" key="1">
    <citation type="submission" date="2019-02" db="EMBL/GenBank/DDBJ databases">
        <title>Deep-cultivation of Planctomycetes and their phenomic and genomic characterization uncovers novel biology.</title>
        <authorList>
            <person name="Wiegand S."/>
            <person name="Jogler M."/>
            <person name="Boedeker C."/>
            <person name="Pinto D."/>
            <person name="Vollmers J."/>
            <person name="Rivas-Marin E."/>
            <person name="Kohn T."/>
            <person name="Peeters S.H."/>
            <person name="Heuer A."/>
            <person name="Rast P."/>
            <person name="Oberbeckmann S."/>
            <person name="Bunk B."/>
            <person name="Jeske O."/>
            <person name="Meyerdierks A."/>
            <person name="Storesund J.E."/>
            <person name="Kallscheuer N."/>
            <person name="Luecker S."/>
            <person name="Lage O.M."/>
            <person name="Pohl T."/>
            <person name="Merkel B.J."/>
            <person name="Hornburger P."/>
            <person name="Mueller R.-W."/>
            <person name="Bruemmer F."/>
            <person name="Labrenz M."/>
            <person name="Spormann A.M."/>
            <person name="Op Den Camp H."/>
            <person name="Overmann J."/>
            <person name="Amann R."/>
            <person name="Jetten M.S.M."/>
            <person name="Mascher T."/>
            <person name="Medema M.H."/>
            <person name="Devos D.P."/>
            <person name="Kaster A.-K."/>
            <person name="Ovreas L."/>
            <person name="Rohde M."/>
            <person name="Galperin M.Y."/>
            <person name="Jogler C."/>
        </authorList>
    </citation>
    <scope>NUCLEOTIDE SEQUENCE [LARGE SCALE GENOMIC DNA]</scope>
    <source>
        <strain evidence="7 8">Pla123a</strain>
    </source>
</reference>
<comment type="cofactor">
    <cofactor evidence="1">
        <name>Mg(2+)</name>
        <dbReference type="ChEBI" id="CHEBI:18420"/>
    </cofactor>
</comment>
<dbReference type="EMBL" id="SJPO01000001">
    <property type="protein sequence ID" value="TWT85473.1"/>
    <property type="molecule type" value="Genomic_DNA"/>
</dbReference>
<dbReference type="GO" id="GO:0005737">
    <property type="term" value="C:cytoplasm"/>
    <property type="evidence" value="ECO:0007669"/>
    <property type="project" value="InterPro"/>
</dbReference>
<proteinExistence type="predicted"/>
<accession>A0A5C5ZFY4</accession>
<feature type="signal peptide" evidence="6">
    <location>
        <begin position="1"/>
        <end position="20"/>
    </location>
</feature>
<dbReference type="GO" id="GO:0006796">
    <property type="term" value="P:phosphate-containing compound metabolic process"/>
    <property type="evidence" value="ECO:0007669"/>
    <property type="project" value="InterPro"/>
</dbReference>
<keyword evidence="5" id="KW-0460">Magnesium</keyword>
<dbReference type="RefSeq" id="WP_197527584.1">
    <property type="nucleotide sequence ID" value="NZ_SJPO01000001.1"/>
</dbReference>
<feature type="chain" id="PRO_5022823116" description="inorganic diphosphatase" evidence="6">
    <location>
        <begin position="21"/>
        <end position="215"/>
    </location>
</feature>
<evidence type="ECO:0000313" key="8">
    <source>
        <dbReference type="Proteomes" id="UP000318478"/>
    </source>
</evidence>
<dbReference type="Pfam" id="PF00719">
    <property type="entry name" value="Pyrophosphatase"/>
    <property type="match status" value="1"/>
</dbReference>
<dbReference type="InterPro" id="IPR008162">
    <property type="entry name" value="Pyrophosphatase"/>
</dbReference>
<gene>
    <name evidence="7" type="primary">ppa_1</name>
    <name evidence="7" type="ORF">Pla123a_02800</name>
</gene>
<dbReference type="PROSITE" id="PS00387">
    <property type="entry name" value="PPASE"/>
    <property type="match status" value="1"/>
</dbReference>
<comment type="caution">
    <text evidence="7">The sequence shown here is derived from an EMBL/GenBank/DDBJ whole genome shotgun (WGS) entry which is preliminary data.</text>
</comment>
<dbReference type="Proteomes" id="UP000318478">
    <property type="component" value="Unassembled WGS sequence"/>
</dbReference>
<keyword evidence="8" id="KW-1185">Reference proteome</keyword>
<evidence type="ECO:0000256" key="3">
    <source>
        <dbReference type="ARBA" id="ARBA00022723"/>
    </source>
</evidence>
<name>A0A5C5ZFY4_9BACT</name>
<dbReference type="GO" id="GO:0004427">
    <property type="term" value="F:inorganic diphosphate phosphatase activity"/>
    <property type="evidence" value="ECO:0007669"/>
    <property type="project" value="UniProtKB-EC"/>
</dbReference>
<dbReference type="PANTHER" id="PTHR10286">
    <property type="entry name" value="INORGANIC PYROPHOSPHATASE"/>
    <property type="match status" value="1"/>
</dbReference>
<evidence type="ECO:0000256" key="2">
    <source>
        <dbReference type="ARBA" id="ARBA00012146"/>
    </source>
</evidence>
<keyword evidence="6" id="KW-0732">Signal</keyword>
<dbReference type="InterPro" id="IPR036649">
    <property type="entry name" value="Pyrophosphatase_sf"/>
</dbReference>
<evidence type="ECO:0000313" key="7">
    <source>
        <dbReference type="EMBL" id="TWT85473.1"/>
    </source>
</evidence>